<dbReference type="InterPro" id="IPR046342">
    <property type="entry name" value="CBS_dom_sf"/>
</dbReference>
<evidence type="ECO:0000313" key="4">
    <source>
        <dbReference type="EMBL" id="GEK28413.1"/>
    </source>
</evidence>
<evidence type="ECO:0000256" key="2">
    <source>
        <dbReference type="PROSITE-ProRule" id="PRU00703"/>
    </source>
</evidence>
<dbReference type="STRING" id="348151.IV55_GL000471"/>
<organism evidence="5 6">
    <name type="scientific">Furfurilactobacillus siliginis</name>
    <dbReference type="NCBI Taxonomy" id="348151"/>
    <lineage>
        <taxon>Bacteria</taxon>
        <taxon>Bacillati</taxon>
        <taxon>Bacillota</taxon>
        <taxon>Bacilli</taxon>
        <taxon>Lactobacillales</taxon>
        <taxon>Lactobacillaceae</taxon>
        <taxon>Furfurilactobacillus</taxon>
    </lineage>
</organism>
<dbReference type="PATRIC" id="fig|348151.3.peg.479"/>
<dbReference type="InterPro" id="IPR036388">
    <property type="entry name" value="WH-like_DNA-bd_sf"/>
</dbReference>
<dbReference type="Pfam" id="PF08279">
    <property type="entry name" value="HTH_11"/>
    <property type="match status" value="1"/>
</dbReference>
<feature type="domain" description="CBS" evidence="3">
    <location>
        <begin position="144"/>
        <end position="205"/>
    </location>
</feature>
<evidence type="ECO:0000256" key="1">
    <source>
        <dbReference type="ARBA" id="ARBA00023122"/>
    </source>
</evidence>
<dbReference type="PROSITE" id="PS51371">
    <property type="entry name" value="CBS"/>
    <property type="match status" value="2"/>
</dbReference>
<evidence type="ECO:0000313" key="5">
    <source>
        <dbReference type="EMBL" id="KRN94701.1"/>
    </source>
</evidence>
<dbReference type="SUPFAM" id="SSF46785">
    <property type="entry name" value="Winged helix' DNA-binding domain"/>
    <property type="match status" value="1"/>
</dbReference>
<feature type="domain" description="CBS" evidence="3">
    <location>
        <begin position="76"/>
        <end position="135"/>
    </location>
</feature>
<dbReference type="RefSeq" id="WP_057811222.1">
    <property type="nucleotide sequence ID" value="NZ_BJUD01000009.1"/>
</dbReference>
<gene>
    <name evidence="5" type="ORF">IV55_GL000471</name>
    <name evidence="4" type="ORF">LSI01_07240</name>
</gene>
<dbReference type="EMBL" id="BJUD01000009">
    <property type="protein sequence ID" value="GEK28413.1"/>
    <property type="molecule type" value="Genomic_DNA"/>
</dbReference>
<reference evidence="4 7" key="2">
    <citation type="submission" date="2019-07" db="EMBL/GenBank/DDBJ databases">
        <title>Whole genome shotgun sequence of Lactobacillus siliginis NBRC 101315.</title>
        <authorList>
            <person name="Hosoyama A."/>
            <person name="Uohara A."/>
            <person name="Ohji S."/>
            <person name="Ichikawa N."/>
        </authorList>
    </citation>
    <scope>NUCLEOTIDE SEQUENCE [LARGE SCALE GENOMIC DNA]</scope>
    <source>
        <strain evidence="4 7">NBRC 101315</strain>
    </source>
</reference>
<accession>A0A0R2L739</accession>
<dbReference type="Proteomes" id="UP000051139">
    <property type="component" value="Unassembled WGS sequence"/>
</dbReference>
<name>A0A0R2L739_9LACO</name>
<dbReference type="InterPro" id="IPR000644">
    <property type="entry name" value="CBS_dom"/>
</dbReference>
<dbReference type="PANTHER" id="PTHR43080">
    <property type="entry name" value="CBS DOMAIN-CONTAINING PROTEIN CBSX3, MITOCHONDRIAL"/>
    <property type="match status" value="1"/>
</dbReference>
<dbReference type="EMBL" id="JQCB01000013">
    <property type="protein sequence ID" value="KRN94701.1"/>
    <property type="molecule type" value="Genomic_DNA"/>
</dbReference>
<proteinExistence type="predicted"/>
<dbReference type="Proteomes" id="UP000321429">
    <property type="component" value="Unassembled WGS sequence"/>
</dbReference>
<dbReference type="CDD" id="cd04617">
    <property type="entry name" value="CBS_pair_CcpN"/>
    <property type="match status" value="1"/>
</dbReference>
<dbReference type="Pfam" id="PF00571">
    <property type="entry name" value="CBS"/>
    <property type="match status" value="2"/>
</dbReference>
<dbReference type="OrthoDB" id="9793615at2"/>
<comment type="caution">
    <text evidence="5">The sequence shown here is derived from an EMBL/GenBank/DDBJ whole genome shotgun (WGS) entry which is preliminary data.</text>
</comment>
<keyword evidence="6" id="KW-1185">Reference proteome</keyword>
<evidence type="ECO:0000313" key="6">
    <source>
        <dbReference type="Proteomes" id="UP000051139"/>
    </source>
</evidence>
<dbReference type="AlphaFoldDB" id="A0A0R2L739"/>
<dbReference type="InterPro" id="IPR051257">
    <property type="entry name" value="Diverse_CBS-Domain"/>
</dbReference>
<dbReference type="Gene3D" id="1.10.10.10">
    <property type="entry name" value="Winged helix-like DNA-binding domain superfamily/Winged helix DNA-binding domain"/>
    <property type="match status" value="1"/>
</dbReference>
<evidence type="ECO:0000259" key="3">
    <source>
        <dbReference type="PROSITE" id="PS51371"/>
    </source>
</evidence>
<dbReference type="PANTHER" id="PTHR43080:SF2">
    <property type="entry name" value="CBS DOMAIN-CONTAINING PROTEIN"/>
    <property type="match status" value="1"/>
</dbReference>
<dbReference type="SUPFAM" id="SSF54631">
    <property type="entry name" value="CBS-domain pair"/>
    <property type="match status" value="1"/>
</dbReference>
<dbReference type="InterPro" id="IPR013196">
    <property type="entry name" value="HTH_11"/>
</dbReference>
<sequence>MDFTKRQQTIIKILKQTSPLTAEAIAERLQMGIPTIRTDLRLLTAVGQLTSRPKVGYAYAETATNIDHQHLYEESITDILLPPTEIQPDTPLQQAVNTLFMADVGSLYVVDKDHNLRGLISRKDLLRASINNNDLEATPASMVMTRVPNIVTVTPDTSILHVGDLLLQHQVDSLPVVSASDSWHVIGKITKNRLFQRFIELGRLS</sequence>
<evidence type="ECO:0000313" key="7">
    <source>
        <dbReference type="Proteomes" id="UP000321429"/>
    </source>
</evidence>
<dbReference type="InterPro" id="IPR036390">
    <property type="entry name" value="WH_DNA-bd_sf"/>
</dbReference>
<reference evidence="5 6" key="1">
    <citation type="journal article" date="2015" name="Genome Announc.">
        <title>Expanding the biotechnology potential of lactobacilli through comparative genomics of 213 strains and associated genera.</title>
        <authorList>
            <person name="Sun Z."/>
            <person name="Harris H.M."/>
            <person name="McCann A."/>
            <person name="Guo C."/>
            <person name="Argimon S."/>
            <person name="Zhang W."/>
            <person name="Yang X."/>
            <person name="Jeffery I.B."/>
            <person name="Cooney J.C."/>
            <person name="Kagawa T.F."/>
            <person name="Liu W."/>
            <person name="Song Y."/>
            <person name="Salvetti E."/>
            <person name="Wrobel A."/>
            <person name="Rasinkangas P."/>
            <person name="Parkhill J."/>
            <person name="Rea M.C."/>
            <person name="O'Sullivan O."/>
            <person name="Ritari J."/>
            <person name="Douillard F.P."/>
            <person name="Paul Ross R."/>
            <person name="Yang R."/>
            <person name="Briner A.E."/>
            <person name="Felis G.E."/>
            <person name="de Vos W.M."/>
            <person name="Barrangou R."/>
            <person name="Klaenhammer T.R."/>
            <person name="Caufield P.W."/>
            <person name="Cui Y."/>
            <person name="Zhang H."/>
            <person name="O'Toole P.W."/>
        </authorList>
    </citation>
    <scope>NUCLEOTIDE SEQUENCE [LARGE SCALE GENOMIC DNA]</scope>
    <source>
        <strain evidence="5 6">DSM 22696</strain>
    </source>
</reference>
<dbReference type="Gene3D" id="3.10.580.10">
    <property type="entry name" value="CBS-domain"/>
    <property type="match status" value="1"/>
</dbReference>
<dbReference type="SMART" id="SM00116">
    <property type="entry name" value="CBS"/>
    <property type="match status" value="2"/>
</dbReference>
<protein>
    <submittedName>
        <fullName evidence="5">Transcriptional regulator, CBS domain</fullName>
    </submittedName>
</protein>
<keyword evidence="1 2" id="KW-0129">CBS domain</keyword>